<name>A0A1G9YKV7_9PSED</name>
<dbReference type="OrthoDB" id="311329at2"/>
<feature type="domain" description="Alginate export" evidence="2">
    <location>
        <begin position="80"/>
        <end position="466"/>
    </location>
</feature>
<dbReference type="Gene3D" id="2.40.160.100">
    <property type="match status" value="1"/>
</dbReference>
<feature type="chain" id="PRO_5017486675" evidence="1">
    <location>
        <begin position="35"/>
        <end position="474"/>
    </location>
</feature>
<reference evidence="4" key="1">
    <citation type="submission" date="2016-10" db="EMBL/GenBank/DDBJ databases">
        <authorList>
            <person name="Varghese N."/>
            <person name="Submissions S."/>
        </authorList>
    </citation>
    <scope>NUCLEOTIDE SEQUENCE [LARGE SCALE GENOMIC DNA]</scope>
    <source>
        <strain evidence="4">JCM 21621</strain>
    </source>
</reference>
<dbReference type="EMBL" id="FNIJ01000001">
    <property type="protein sequence ID" value="SDN09582.1"/>
    <property type="molecule type" value="Genomic_DNA"/>
</dbReference>
<evidence type="ECO:0000256" key="1">
    <source>
        <dbReference type="SAM" id="SignalP"/>
    </source>
</evidence>
<dbReference type="Proteomes" id="UP000242957">
    <property type="component" value="Unassembled WGS sequence"/>
</dbReference>
<evidence type="ECO:0000313" key="4">
    <source>
        <dbReference type="Proteomes" id="UP000242957"/>
    </source>
</evidence>
<evidence type="ECO:0000313" key="3">
    <source>
        <dbReference type="EMBL" id="SDN09582.1"/>
    </source>
</evidence>
<protein>
    <submittedName>
        <fullName evidence="3">Alginate export</fullName>
    </submittedName>
</protein>
<dbReference type="Pfam" id="PF13372">
    <property type="entry name" value="Alginate_exp"/>
    <property type="match status" value="1"/>
</dbReference>
<keyword evidence="4" id="KW-1185">Reference proteome</keyword>
<dbReference type="InterPro" id="IPR053728">
    <property type="entry name" value="Alginate_Permeability_Chnl"/>
</dbReference>
<keyword evidence="1" id="KW-0732">Signal</keyword>
<sequence length="474" mass="52907">MSPCTLSVPARRLLGVSCASLLATLAFPAGFTLANPLEQERPLRPGLPRWLEDYRFLDDAQKRTDPFDSFRYHRLSESAWLQLGGEVRYRADAFDEPFLGLRDSDDDSYLMQRLQAHADLHLLDDRLRAFVQVENTRAWGKDQLSPTDESRNDVHQAFIDGRFELADASLTARVGRQEMAYGNQAWVTYRDVPNIRQTFDGLRLSMKWAQGGKLDAFAVRPVRLDKDSFDDGSNNNVKFYGLYGTLPLSRGWNVDLYGFGLETEARSLAGLTGEEERYTLGTRIFGNAGPFDWSWDLAGQFGDMASADIRAWAFSTDSGYSFAGPWRPRLGLRIDAASGDRQAGDDRVETFDPLFPRNGVYGEAALITLSNAIIVGPVLAFSPWPTLRIEPGLFKAWKESADGAVYFPGMVVAATAEQSSGRDIGTILRANVKWLASTNLTVDLDYKYYDVGRAVRSAGGEDSQFVSLRGTFRF</sequence>
<evidence type="ECO:0000259" key="2">
    <source>
        <dbReference type="Pfam" id="PF13372"/>
    </source>
</evidence>
<accession>A0A1G9YKV7</accession>
<proteinExistence type="predicted"/>
<organism evidence="3 4">
    <name type="scientific">Pseudomonas jinjuensis</name>
    <dbReference type="NCBI Taxonomy" id="198616"/>
    <lineage>
        <taxon>Bacteria</taxon>
        <taxon>Pseudomonadati</taxon>
        <taxon>Pseudomonadota</taxon>
        <taxon>Gammaproteobacteria</taxon>
        <taxon>Pseudomonadales</taxon>
        <taxon>Pseudomonadaceae</taxon>
        <taxon>Pseudomonas</taxon>
    </lineage>
</organism>
<gene>
    <name evidence="3" type="ORF">SAMN05216193_101101</name>
</gene>
<dbReference type="InterPro" id="IPR025388">
    <property type="entry name" value="Alginate_export_dom"/>
</dbReference>
<dbReference type="STRING" id="198616.SAMN05216193_101101"/>
<dbReference type="AlphaFoldDB" id="A0A1G9YKV7"/>
<feature type="signal peptide" evidence="1">
    <location>
        <begin position="1"/>
        <end position="34"/>
    </location>
</feature>